<dbReference type="Proteomes" id="UP001500635">
    <property type="component" value="Unassembled WGS sequence"/>
</dbReference>
<reference evidence="3" key="1">
    <citation type="journal article" date="2019" name="Int. J. Syst. Evol. Microbiol.">
        <title>The Global Catalogue of Microorganisms (GCM) 10K type strain sequencing project: providing services to taxonomists for standard genome sequencing and annotation.</title>
        <authorList>
            <consortium name="The Broad Institute Genomics Platform"/>
            <consortium name="The Broad Institute Genome Sequencing Center for Infectious Disease"/>
            <person name="Wu L."/>
            <person name="Ma J."/>
        </authorList>
    </citation>
    <scope>NUCLEOTIDE SEQUENCE [LARGE SCALE GENOMIC DNA]</scope>
    <source>
        <strain evidence="3">JCM 17688</strain>
    </source>
</reference>
<dbReference type="InterPro" id="IPR015942">
    <property type="entry name" value="Asp/Glu/hydantoin_racemase"/>
</dbReference>
<dbReference type="InterPro" id="IPR001920">
    <property type="entry name" value="Asp/Glu_race"/>
</dbReference>
<keyword evidence="1" id="KW-0413">Isomerase</keyword>
<evidence type="ECO:0000256" key="1">
    <source>
        <dbReference type="ARBA" id="ARBA00023235"/>
    </source>
</evidence>
<protein>
    <submittedName>
        <fullName evidence="2">Aspartate/glutamate racemase family protein</fullName>
    </submittedName>
</protein>
<proteinExistence type="predicted"/>
<accession>A0ABP8KBK1</accession>
<dbReference type="PROSITE" id="PS00924">
    <property type="entry name" value="ASP_GLU_RACEMASE_2"/>
    <property type="match status" value="1"/>
</dbReference>
<comment type="caution">
    <text evidence="2">The sequence shown here is derived from an EMBL/GenBank/DDBJ whole genome shotgun (WGS) entry which is preliminary data.</text>
</comment>
<evidence type="ECO:0000313" key="3">
    <source>
        <dbReference type="Proteomes" id="UP001500635"/>
    </source>
</evidence>
<keyword evidence="3" id="KW-1185">Reference proteome</keyword>
<sequence>MRVAVIDSGLGMVAYAAALARMRPDLELVLARDPDYMPYGLLEPHQIAERIVTVASACARHDVDAIVIACNTGSMYALESARARFEPGIPVIGVVPAIRPAGATGRPFAVWATAAATVSDYQTGLIARFASPELAHRIPCYGLAEAIDSGSSSLVADAIARAAAATPADTESVVLGCTHYGLVRDEIVAALAARTGREPQVFDSPEPVARQTLRRLGLAPHGVSGGRPGAVVAVIESGRPGTLPPQLAAYPAGRLLLSRCDPAEKIS</sequence>
<dbReference type="PANTHER" id="PTHR21198">
    <property type="entry name" value="GLUTAMATE RACEMASE"/>
    <property type="match status" value="1"/>
</dbReference>
<name>A0ABP8KBK1_9ACTN</name>
<dbReference type="RefSeq" id="WP_345000223.1">
    <property type="nucleotide sequence ID" value="NZ_BAABFR010000105.1"/>
</dbReference>
<gene>
    <name evidence="2" type="ORF">GCM10023147_44280</name>
</gene>
<dbReference type="SUPFAM" id="SSF53681">
    <property type="entry name" value="Aspartate/glutamate racemase"/>
    <property type="match status" value="2"/>
</dbReference>
<organism evidence="2 3">
    <name type="scientific">Tsukamurella soli</name>
    <dbReference type="NCBI Taxonomy" id="644556"/>
    <lineage>
        <taxon>Bacteria</taxon>
        <taxon>Bacillati</taxon>
        <taxon>Actinomycetota</taxon>
        <taxon>Actinomycetes</taxon>
        <taxon>Mycobacteriales</taxon>
        <taxon>Tsukamurellaceae</taxon>
        <taxon>Tsukamurella</taxon>
    </lineage>
</organism>
<evidence type="ECO:0000313" key="2">
    <source>
        <dbReference type="EMBL" id="GAA4403102.1"/>
    </source>
</evidence>
<dbReference type="Gene3D" id="3.40.50.1860">
    <property type="match status" value="2"/>
</dbReference>
<dbReference type="Pfam" id="PF01177">
    <property type="entry name" value="Asp_Glu_race"/>
    <property type="match status" value="1"/>
</dbReference>
<dbReference type="PANTHER" id="PTHR21198:SF2">
    <property type="entry name" value="GLUTAMATE RACEMASE"/>
    <property type="match status" value="1"/>
</dbReference>
<dbReference type="EMBL" id="BAABFR010000105">
    <property type="protein sequence ID" value="GAA4403102.1"/>
    <property type="molecule type" value="Genomic_DNA"/>
</dbReference>
<dbReference type="InterPro" id="IPR033134">
    <property type="entry name" value="Asp/Glu_racemase_AS_2"/>
</dbReference>